<comment type="subcellular location">
    <subcellularLocation>
        <location evidence="1">Cell membrane</location>
        <topology evidence="1">Multi-pass membrane protein</topology>
    </subcellularLocation>
</comment>
<evidence type="ECO:0000256" key="5">
    <source>
        <dbReference type="ARBA" id="ARBA00022692"/>
    </source>
</evidence>
<keyword evidence="11" id="KW-1185">Reference proteome</keyword>
<keyword evidence="5 9" id="KW-0812">Transmembrane</keyword>
<dbReference type="PANTHER" id="PTHR38438">
    <property type="entry name" value="RIBOFLAVIN TRANSPORTER RIBU"/>
    <property type="match status" value="1"/>
</dbReference>
<feature type="transmembrane region" description="Helical" evidence="9">
    <location>
        <begin position="12"/>
        <end position="31"/>
    </location>
</feature>
<organism evidence="10 11">
    <name type="scientific">Lutispora thermophila DSM 19022</name>
    <dbReference type="NCBI Taxonomy" id="1122184"/>
    <lineage>
        <taxon>Bacteria</taxon>
        <taxon>Bacillati</taxon>
        <taxon>Bacillota</taxon>
        <taxon>Clostridia</taxon>
        <taxon>Lutisporales</taxon>
        <taxon>Lutisporaceae</taxon>
        <taxon>Lutispora</taxon>
    </lineage>
</organism>
<keyword evidence="7 8" id="KW-0472">Membrane</keyword>
<evidence type="ECO:0000256" key="9">
    <source>
        <dbReference type="SAM" id="Phobius"/>
    </source>
</evidence>
<evidence type="ECO:0000256" key="2">
    <source>
        <dbReference type="ARBA" id="ARBA00005540"/>
    </source>
</evidence>
<dbReference type="RefSeq" id="WP_073023402.1">
    <property type="nucleotide sequence ID" value="NZ_FQZS01000003.1"/>
</dbReference>
<evidence type="ECO:0000256" key="6">
    <source>
        <dbReference type="ARBA" id="ARBA00022989"/>
    </source>
</evidence>
<evidence type="ECO:0000313" key="11">
    <source>
        <dbReference type="Proteomes" id="UP000184442"/>
    </source>
</evidence>
<protein>
    <recommendedName>
        <fullName evidence="8">Riboflavin transporter</fullName>
    </recommendedName>
</protein>
<dbReference type="STRING" id="1122184.SAMN02745176_00102"/>
<comment type="similarity">
    <text evidence="2 8">Belongs to the prokaryotic riboflavin transporter (P-RFT) (TC 2.A.87) family.</text>
</comment>
<evidence type="ECO:0000256" key="7">
    <source>
        <dbReference type="ARBA" id="ARBA00023136"/>
    </source>
</evidence>
<evidence type="ECO:0000313" key="10">
    <source>
        <dbReference type="EMBL" id="SHI39692.1"/>
    </source>
</evidence>
<feature type="transmembrane region" description="Helical" evidence="9">
    <location>
        <begin position="108"/>
        <end position="134"/>
    </location>
</feature>
<sequence length="191" mass="20788">MRNSKLQLTTKIGILSAFAFLLYLIEFPLPLFPSFLKIDLGDLPAIIGAFALGPWVGVAIELIKNIIHLFVRSSTGGIGEVGNFLTGSSYVLAAGYIYMRNKSKKTAVVGLITGTIVMALAMCVFNFFILIPVFTNSPVSTENIPLILTAILPFNLIKGVILSVITLLLYKSLSPILHADIYNEVADKRAR</sequence>
<gene>
    <name evidence="10" type="ORF">SAMN02745176_00102</name>
</gene>
<dbReference type="OrthoDB" id="9809216at2"/>
<feature type="transmembrane region" description="Helical" evidence="9">
    <location>
        <begin position="43"/>
        <end position="63"/>
    </location>
</feature>
<keyword evidence="3 8" id="KW-0813">Transport</keyword>
<reference evidence="10 11" key="1">
    <citation type="submission" date="2016-11" db="EMBL/GenBank/DDBJ databases">
        <authorList>
            <person name="Jaros S."/>
            <person name="Januszkiewicz K."/>
            <person name="Wedrychowicz H."/>
        </authorList>
    </citation>
    <scope>NUCLEOTIDE SEQUENCE [LARGE SCALE GENOMIC DNA]</scope>
    <source>
        <strain evidence="10 11">DSM 19022</strain>
    </source>
</reference>
<dbReference type="Pfam" id="PF12822">
    <property type="entry name" value="ECF_trnsprt"/>
    <property type="match status" value="1"/>
</dbReference>
<keyword evidence="6 9" id="KW-1133">Transmembrane helix</keyword>
<dbReference type="Gene3D" id="1.10.1760.20">
    <property type="match status" value="1"/>
</dbReference>
<dbReference type="InterPro" id="IPR024529">
    <property type="entry name" value="ECF_trnsprt_substrate-spec"/>
</dbReference>
<proteinExistence type="inferred from homology"/>
<dbReference type="GO" id="GO:0005886">
    <property type="term" value="C:plasma membrane"/>
    <property type="evidence" value="ECO:0007669"/>
    <property type="project" value="UniProtKB-SubCell"/>
</dbReference>
<dbReference type="GO" id="GO:0032217">
    <property type="term" value="F:riboflavin transmembrane transporter activity"/>
    <property type="evidence" value="ECO:0007669"/>
    <property type="project" value="UniProtKB-UniRule"/>
</dbReference>
<name>A0A1M6AT96_9FIRM</name>
<dbReference type="InterPro" id="IPR025720">
    <property type="entry name" value="RibU"/>
</dbReference>
<evidence type="ECO:0000256" key="1">
    <source>
        <dbReference type="ARBA" id="ARBA00004651"/>
    </source>
</evidence>
<evidence type="ECO:0000256" key="8">
    <source>
        <dbReference type="PIRNR" id="PIRNR037778"/>
    </source>
</evidence>
<keyword evidence="4 8" id="KW-1003">Cell membrane</keyword>
<dbReference type="EMBL" id="FQZS01000003">
    <property type="protein sequence ID" value="SHI39692.1"/>
    <property type="molecule type" value="Genomic_DNA"/>
</dbReference>
<feature type="transmembrane region" description="Helical" evidence="9">
    <location>
        <begin position="146"/>
        <end position="170"/>
    </location>
</feature>
<dbReference type="AlphaFoldDB" id="A0A1M6AT96"/>
<dbReference type="PIRSF" id="PIRSF037778">
    <property type="entry name" value="UCP037778_transp_RibU"/>
    <property type="match status" value="1"/>
</dbReference>
<dbReference type="Proteomes" id="UP000184442">
    <property type="component" value="Unassembled WGS sequence"/>
</dbReference>
<evidence type="ECO:0000256" key="3">
    <source>
        <dbReference type="ARBA" id="ARBA00022448"/>
    </source>
</evidence>
<dbReference type="PANTHER" id="PTHR38438:SF1">
    <property type="entry name" value="RIBOFLAVIN TRANSPORTER RIBU"/>
    <property type="match status" value="1"/>
</dbReference>
<evidence type="ECO:0000256" key="4">
    <source>
        <dbReference type="ARBA" id="ARBA00022475"/>
    </source>
</evidence>
<comment type="function">
    <text evidence="8">Probably a riboflavin-binding protein that interacts with the energy-coupling factor (ECF) ABC-transporter complex.</text>
</comment>
<accession>A0A1M6AT96</accession>